<gene>
    <name evidence="3 6" type="primary">prcA</name>
    <name evidence="6" type="ORF">GCM10009838_10160</name>
</gene>
<protein>
    <recommendedName>
        <fullName evidence="3">Proteasome subunit alpha</fullName>
    </recommendedName>
    <alternativeName>
        <fullName evidence="3">20S proteasome alpha subunit</fullName>
    </alternativeName>
    <alternativeName>
        <fullName evidence="3">Proteasome core protein PrcA</fullName>
    </alternativeName>
</protein>
<comment type="subunit">
    <text evidence="3">The 20S proteasome core is composed of 14 alpha and 14 beta subunits that assemble into four stacked heptameric rings, resulting in a barrel-shaped structure. The two inner rings, each composed of seven catalytic beta subunits, are sandwiched by two outer rings, each composed of seven alpha subunits. The catalytic chamber with the active sites is on the inside of the barrel. Has a gated structure, the ends of the cylinder being occluded by the N-termini of the alpha-subunits. Is capped by the proteasome-associated ATPase, ARC.</text>
</comment>
<dbReference type="InterPro" id="IPR022296">
    <property type="entry name" value="Proteasome_asu_bac"/>
</dbReference>
<keyword evidence="7" id="KW-1185">Reference proteome</keyword>
<accession>A0ABP5C3Y6</accession>
<evidence type="ECO:0000256" key="1">
    <source>
        <dbReference type="ARBA" id="ARBA00022490"/>
    </source>
</evidence>
<dbReference type="InterPro" id="IPR001353">
    <property type="entry name" value="Proteasome_sua/b"/>
</dbReference>
<dbReference type="SUPFAM" id="SSF56235">
    <property type="entry name" value="N-terminal nucleophile aminohydrolases (Ntn hydrolases)"/>
    <property type="match status" value="1"/>
</dbReference>
<proteinExistence type="inferred from homology"/>
<name>A0ABP5C3Y6_9ACTN</name>
<evidence type="ECO:0000313" key="7">
    <source>
        <dbReference type="Proteomes" id="UP001499854"/>
    </source>
</evidence>
<keyword evidence="1 3" id="KW-0963">Cytoplasm</keyword>
<comment type="pathway">
    <text evidence="3">Protein degradation; proteasomal Pup-dependent pathway.</text>
</comment>
<organism evidence="6 7">
    <name type="scientific">Catenulispora subtropica</name>
    <dbReference type="NCBI Taxonomy" id="450798"/>
    <lineage>
        <taxon>Bacteria</taxon>
        <taxon>Bacillati</taxon>
        <taxon>Actinomycetota</taxon>
        <taxon>Actinomycetes</taxon>
        <taxon>Catenulisporales</taxon>
        <taxon>Catenulisporaceae</taxon>
        <taxon>Catenulispora</taxon>
    </lineage>
</organism>
<sequence>MTTPFYVSPEQIMKDRAEYARKGISRGRSVAVIFYDKGILFVGENPSRALHKISEIYDRIAFAAAGRYNEYEQLRIAGVRHADMRGYVYDRRDVTGRALANTYAQALGTMFSEGSGKPYEVELAVAEVGDKAADDQGYRVTFDGQVTDIRGFQVLGGAADAVTSVLESSFEEHATLETVLNAAVEALGRDGTEPRTLAPNQLEVAVLDRTRPQVRKFRRIAGPALARLLGRDGEEDNGTGEKDGGGGVGGAGSKHSDTPAAESLDDGDVLGAVDDLLDEGDSSES</sequence>
<dbReference type="Pfam" id="PF00227">
    <property type="entry name" value="Proteasome"/>
    <property type="match status" value="1"/>
</dbReference>
<dbReference type="NCBIfam" id="TIGR03691">
    <property type="entry name" value="20S_bact_alpha"/>
    <property type="match status" value="1"/>
</dbReference>
<evidence type="ECO:0000256" key="4">
    <source>
        <dbReference type="PROSITE-ProRule" id="PRU00808"/>
    </source>
</evidence>
<dbReference type="RefSeq" id="WP_344655726.1">
    <property type="nucleotide sequence ID" value="NZ_BAAAQM010000003.1"/>
</dbReference>
<dbReference type="GO" id="GO:0000502">
    <property type="term" value="C:proteasome complex"/>
    <property type="evidence" value="ECO:0007669"/>
    <property type="project" value="UniProtKB-KW"/>
</dbReference>
<comment type="activity regulation">
    <text evidence="3">The formation of the proteasomal ATPase ARC-20S proteasome complex, likely via the docking of the C-termini of ARC into the intersubunit pockets in the alpha-rings, may trigger opening of the gate for substrate entry. Interconversion between the open-gate and close-gate conformations leads to a dynamic regulation of the 20S proteasome proteolysis activity.</text>
</comment>
<evidence type="ECO:0000256" key="2">
    <source>
        <dbReference type="ARBA" id="ARBA00022942"/>
    </source>
</evidence>
<dbReference type="HAMAP" id="MF_00289_B">
    <property type="entry name" value="Proteasome_A_B"/>
    <property type="match status" value="1"/>
</dbReference>
<evidence type="ECO:0000256" key="5">
    <source>
        <dbReference type="SAM" id="MobiDB-lite"/>
    </source>
</evidence>
<evidence type="ECO:0000256" key="3">
    <source>
        <dbReference type="HAMAP-Rule" id="MF_00289"/>
    </source>
</evidence>
<keyword evidence="2 3" id="KW-0647">Proteasome</keyword>
<comment type="similarity">
    <text evidence="3 4">Belongs to the peptidase T1A family.</text>
</comment>
<comment type="function">
    <text evidence="3">Component of the proteasome core, a large protease complex with broad specificity involved in protein degradation.</text>
</comment>
<comment type="caution">
    <text evidence="6">The sequence shown here is derived from an EMBL/GenBank/DDBJ whole genome shotgun (WGS) entry which is preliminary data.</text>
</comment>
<dbReference type="InterPro" id="IPR023332">
    <property type="entry name" value="Proteasome_alpha-type"/>
</dbReference>
<dbReference type="EMBL" id="BAAAQM010000003">
    <property type="protein sequence ID" value="GAA1956279.1"/>
    <property type="molecule type" value="Genomic_DNA"/>
</dbReference>
<comment type="subcellular location">
    <subcellularLocation>
        <location evidence="3">Cytoplasm</location>
    </subcellularLocation>
</comment>
<feature type="region of interest" description="Disordered" evidence="5">
    <location>
        <begin position="230"/>
        <end position="285"/>
    </location>
</feature>
<feature type="compositionally biased region" description="Acidic residues" evidence="5">
    <location>
        <begin position="275"/>
        <end position="285"/>
    </location>
</feature>
<reference evidence="7" key="1">
    <citation type="journal article" date="2019" name="Int. J. Syst. Evol. Microbiol.">
        <title>The Global Catalogue of Microorganisms (GCM) 10K type strain sequencing project: providing services to taxonomists for standard genome sequencing and annotation.</title>
        <authorList>
            <consortium name="The Broad Institute Genomics Platform"/>
            <consortium name="The Broad Institute Genome Sequencing Center for Infectious Disease"/>
            <person name="Wu L."/>
            <person name="Ma J."/>
        </authorList>
    </citation>
    <scope>NUCLEOTIDE SEQUENCE [LARGE SCALE GENOMIC DNA]</scope>
    <source>
        <strain evidence="7">JCM 16013</strain>
    </source>
</reference>
<dbReference type="Gene3D" id="3.60.20.10">
    <property type="entry name" value="Glutamine Phosphoribosylpyrophosphate, subunit 1, domain 1"/>
    <property type="match status" value="1"/>
</dbReference>
<dbReference type="InterPro" id="IPR029055">
    <property type="entry name" value="Ntn_hydrolases_N"/>
</dbReference>
<dbReference type="PROSITE" id="PS51475">
    <property type="entry name" value="PROTEASOME_ALPHA_2"/>
    <property type="match status" value="1"/>
</dbReference>
<evidence type="ECO:0000313" key="6">
    <source>
        <dbReference type="EMBL" id="GAA1956279.1"/>
    </source>
</evidence>
<dbReference type="Proteomes" id="UP001499854">
    <property type="component" value="Unassembled WGS sequence"/>
</dbReference>